<organism evidence="1 2">
    <name type="scientific">Fimbriimonas ginsengisoli Gsoil 348</name>
    <dbReference type="NCBI Taxonomy" id="661478"/>
    <lineage>
        <taxon>Bacteria</taxon>
        <taxon>Bacillati</taxon>
        <taxon>Armatimonadota</taxon>
        <taxon>Fimbriimonadia</taxon>
        <taxon>Fimbriimonadales</taxon>
        <taxon>Fimbriimonadaceae</taxon>
        <taxon>Fimbriimonas</taxon>
    </lineage>
</organism>
<keyword evidence="2" id="KW-1185">Reference proteome</keyword>
<reference evidence="1 2" key="1">
    <citation type="journal article" date="2014" name="PLoS ONE">
        <title>The first complete genome sequence of the class fimbriimonadia in the phylum armatimonadetes.</title>
        <authorList>
            <person name="Hu Z.Y."/>
            <person name="Wang Y.Z."/>
            <person name="Im W.T."/>
            <person name="Wang S.Y."/>
            <person name="Zhao G.P."/>
            <person name="Zheng H.J."/>
            <person name="Quan Z.X."/>
        </authorList>
    </citation>
    <scope>NUCLEOTIDE SEQUENCE [LARGE SCALE GENOMIC DNA]</scope>
    <source>
        <strain evidence="1">Gsoil 348</strain>
    </source>
</reference>
<dbReference type="AlphaFoldDB" id="A0A068NSK6"/>
<evidence type="ECO:0000313" key="1">
    <source>
        <dbReference type="EMBL" id="AIE86342.1"/>
    </source>
</evidence>
<sequence length="77" mass="9100">MFLRLDQNHLITYRDRQIYPAIGGKWNCLYLQIGKHASNPVGSTLQKGVRHFQSYDLFQHALKYIIRLKTILWLGQL</sequence>
<name>A0A068NSK6_FIMGI</name>
<proteinExistence type="predicted"/>
<dbReference type="EMBL" id="CP007139">
    <property type="protein sequence ID" value="AIE86342.1"/>
    <property type="molecule type" value="Genomic_DNA"/>
</dbReference>
<dbReference type="KEGG" id="fgi:OP10G_2974"/>
<protein>
    <submittedName>
        <fullName evidence="1">Uncharacterized protein</fullName>
    </submittedName>
</protein>
<accession>A0A068NSK6</accession>
<dbReference type="HOGENOM" id="CLU_2632842_0_0_0"/>
<dbReference type="Proteomes" id="UP000027982">
    <property type="component" value="Chromosome"/>
</dbReference>
<evidence type="ECO:0000313" key="2">
    <source>
        <dbReference type="Proteomes" id="UP000027982"/>
    </source>
</evidence>
<gene>
    <name evidence="1" type="ORF">OP10G_2974</name>
</gene>